<sequence length="151" mass="15164">MIHLVGDETDMHATLSSAAPLDLDTNADVDAVPSAVLTVPGGGAIVPAPTAIITVPGAPVCTAASCYTYTKTITKRTTAVPTNVMCPLLIHITTKDVPCADACCATTKTRTVTKTISGSGCVVPTETVIRTTGCKAGPVIGTPTAILTLAG</sequence>
<accession>A0AA40CK26</accession>
<protein>
    <submittedName>
        <fullName evidence="1">Uncharacterized protein</fullName>
    </submittedName>
</protein>
<keyword evidence="2" id="KW-1185">Reference proteome</keyword>
<evidence type="ECO:0000313" key="1">
    <source>
        <dbReference type="EMBL" id="KAK0641317.1"/>
    </source>
</evidence>
<organism evidence="1 2">
    <name type="scientific">Cercophora newfieldiana</name>
    <dbReference type="NCBI Taxonomy" id="92897"/>
    <lineage>
        <taxon>Eukaryota</taxon>
        <taxon>Fungi</taxon>
        <taxon>Dikarya</taxon>
        <taxon>Ascomycota</taxon>
        <taxon>Pezizomycotina</taxon>
        <taxon>Sordariomycetes</taxon>
        <taxon>Sordariomycetidae</taxon>
        <taxon>Sordariales</taxon>
        <taxon>Lasiosphaeriaceae</taxon>
        <taxon>Cercophora</taxon>
    </lineage>
</organism>
<dbReference type="EMBL" id="JAULSV010000006">
    <property type="protein sequence ID" value="KAK0641317.1"/>
    <property type="molecule type" value="Genomic_DNA"/>
</dbReference>
<evidence type="ECO:0000313" key="2">
    <source>
        <dbReference type="Proteomes" id="UP001174936"/>
    </source>
</evidence>
<name>A0AA40CK26_9PEZI</name>
<dbReference type="Proteomes" id="UP001174936">
    <property type="component" value="Unassembled WGS sequence"/>
</dbReference>
<gene>
    <name evidence="1" type="ORF">B0T16DRAFT_213622</name>
</gene>
<comment type="caution">
    <text evidence="1">The sequence shown here is derived from an EMBL/GenBank/DDBJ whole genome shotgun (WGS) entry which is preliminary data.</text>
</comment>
<reference evidence="1" key="1">
    <citation type="submission" date="2023-06" db="EMBL/GenBank/DDBJ databases">
        <title>Genome-scale phylogeny and comparative genomics of the fungal order Sordariales.</title>
        <authorList>
            <consortium name="Lawrence Berkeley National Laboratory"/>
            <person name="Hensen N."/>
            <person name="Bonometti L."/>
            <person name="Westerberg I."/>
            <person name="Brannstrom I.O."/>
            <person name="Guillou S."/>
            <person name="Cros-Aarteil S."/>
            <person name="Calhoun S."/>
            <person name="Haridas S."/>
            <person name="Kuo A."/>
            <person name="Mondo S."/>
            <person name="Pangilinan J."/>
            <person name="Riley R."/>
            <person name="Labutti K."/>
            <person name="Andreopoulos B."/>
            <person name="Lipzen A."/>
            <person name="Chen C."/>
            <person name="Yanf M."/>
            <person name="Daum C."/>
            <person name="Ng V."/>
            <person name="Clum A."/>
            <person name="Steindorff A."/>
            <person name="Ohm R."/>
            <person name="Martin F."/>
            <person name="Silar P."/>
            <person name="Natvig D."/>
            <person name="Lalanne C."/>
            <person name="Gautier V."/>
            <person name="Ament-Velasquez S.L."/>
            <person name="Kruys A."/>
            <person name="Hutchinson M.I."/>
            <person name="Powell A.J."/>
            <person name="Barry K."/>
            <person name="Miller A.N."/>
            <person name="Grigoriev I.V."/>
            <person name="Debuchy R."/>
            <person name="Gladieux P."/>
            <person name="Thoren M.H."/>
            <person name="Johannesson H."/>
        </authorList>
    </citation>
    <scope>NUCLEOTIDE SEQUENCE</scope>
    <source>
        <strain evidence="1">SMH2532-1</strain>
    </source>
</reference>
<dbReference type="AlphaFoldDB" id="A0AA40CK26"/>
<proteinExistence type="predicted"/>